<dbReference type="InterPro" id="IPR001647">
    <property type="entry name" value="HTH_TetR"/>
</dbReference>
<dbReference type="Proteomes" id="UP000199657">
    <property type="component" value="Unassembled WGS sequence"/>
</dbReference>
<dbReference type="Pfam" id="PF16925">
    <property type="entry name" value="TetR_C_13"/>
    <property type="match status" value="1"/>
</dbReference>
<protein>
    <submittedName>
        <fullName evidence="6">Transcriptional regulator, TetR family</fullName>
    </submittedName>
</protein>
<keyword evidence="1" id="KW-0805">Transcription regulation</keyword>
<evidence type="ECO:0000259" key="5">
    <source>
        <dbReference type="PROSITE" id="PS50977"/>
    </source>
</evidence>
<accession>A0A1H8UXC2</accession>
<evidence type="ECO:0000256" key="3">
    <source>
        <dbReference type="ARBA" id="ARBA00023163"/>
    </source>
</evidence>
<dbReference type="AlphaFoldDB" id="A0A1H8UXC2"/>
<name>A0A1H8UXC2_9GAMM</name>
<evidence type="ECO:0000313" key="7">
    <source>
        <dbReference type="Proteomes" id="UP000199657"/>
    </source>
</evidence>
<dbReference type="InterPro" id="IPR011075">
    <property type="entry name" value="TetR_C"/>
</dbReference>
<organism evidence="6 7">
    <name type="scientific">Aquisalimonas asiatica</name>
    <dbReference type="NCBI Taxonomy" id="406100"/>
    <lineage>
        <taxon>Bacteria</taxon>
        <taxon>Pseudomonadati</taxon>
        <taxon>Pseudomonadota</taxon>
        <taxon>Gammaproteobacteria</taxon>
        <taxon>Chromatiales</taxon>
        <taxon>Ectothiorhodospiraceae</taxon>
        <taxon>Aquisalimonas</taxon>
    </lineage>
</organism>
<dbReference type="Gene3D" id="1.10.357.10">
    <property type="entry name" value="Tetracycline Repressor, domain 2"/>
    <property type="match status" value="1"/>
</dbReference>
<reference evidence="6 7" key="1">
    <citation type="submission" date="2016-10" db="EMBL/GenBank/DDBJ databases">
        <authorList>
            <person name="de Groot N.N."/>
        </authorList>
    </citation>
    <scope>NUCLEOTIDE SEQUENCE [LARGE SCALE GENOMIC DNA]</scope>
    <source>
        <strain evidence="6 7">CGMCC 1.6291</strain>
    </source>
</reference>
<evidence type="ECO:0000256" key="2">
    <source>
        <dbReference type="ARBA" id="ARBA00023125"/>
    </source>
</evidence>
<sequence length="233" mass="25660">MGPVEGAFSTCLLLELTFPGGLLIPHRLTPLGDRSNIRAMGSDDTRQHIIQVGAQLILCNGFQATGINKVLDAAQVPKGSFYYYFSSKNDFGLAVIDDYARDYDQRLDETVSNPALTPLDRIRAYLEAASQDVIDCDFSKGCLIGNLGQELATQNEAFRSKLDTVFAGWERRFADCITEGQHAGEIPTDLDAAEAASLLLSGWQGAILRAKLIRSRQPLDQFQSLLFRKILTN</sequence>
<feature type="domain" description="HTH tetR-type" evidence="5">
    <location>
        <begin position="43"/>
        <end position="103"/>
    </location>
</feature>
<evidence type="ECO:0000256" key="1">
    <source>
        <dbReference type="ARBA" id="ARBA00023015"/>
    </source>
</evidence>
<keyword evidence="2 4" id="KW-0238">DNA-binding</keyword>
<dbReference type="PANTHER" id="PTHR47506:SF6">
    <property type="entry name" value="HTH-TYPE TRANSCRIPTIONAL REPRESSOR NEMR"/>
    <property type="match status" value="1"/>
</dbReference>
<dbReference type="EMBL" id="FOEG01000008">
    <property type="protein sequence ID" value="SEP07796.1"/>
    <property type="molecule type" value="Genomic_DNA"/>
</dbReference>
<dbReference type="GO" id="GO:0003677">
    <property type="term" value="F:DNA binding"/>
    <property type="evidence" value="ECO:0007669"/>
    <property type="project" value="UniProtKB-UniRule"/>
</dbReference>
<keyword evidence="3" id="KW-0804">Transcription</keyword>
<dbReference type="SUPFAM" id="SSF46689">
    <property type="entry name" value="Homeodomain-like"/>
    <property type="match status" value="1"/>
</dbReference>
<dbReference type="SUPFAM" id="SSF48498">
    <property type="entry name" value="Tetracyclin repressor-like, C-terminal domain"/>
    <property type="match status" value="1"/>
</dbReference>
<dbReference type="Pfam" id="PF00440">
    <property type="entry name" value="TetR_N"/>
    <property type="match status" value="1"/>
</dbReference>
<gene>
    <name evidence="6" type="ORF">SAMN04488052_108132</name>
</gene>
<keyword evidence="7" id="KW-1185">Reference proteome</keyword>
<dbReference type="PANTHER" id="PTHR47506">
    <property type="entry name" value="TRANSCRIPTIONAL REGULATORY PROTEIN"/>
    <property type="match status" value="1"/>
</dbReference>
<evidence type="ECO:0000256" key="4">
    <source>
        <dbReference type="PROSITE-ProRule" id="PRU00335"/>
    </source>
</evidence>
<dbReference type="InterPro" id="IPR036271">
    <property type="entry name" value="Tet_transcr_reg_TetR-rel_C_sf"/>
</dbReference>
<dbReference type="InterPro" id="IPR009057">
    <property type="entry name" value="Homeodomain-like_sf"/>
</dbReference>
<dbReference type="PROSITE" id="PS50977">
    <property type="entry name" value="HTH_TETR_2"/>
    <property type="match status" value="1"/>
</dbReference>
<feature type="DNA-binding region" description="H-T-H motif" evidence="4">
    <location>
        <begin position="66"/>
        <end position="85"/>
    </location>
</feature>
<evidence type="ECO:0000313" key="6">
    <source>
        <dbReference type="EMBL" id="SEP07796.1"/>
    </source>
</evidence>
<proteinExistence type="predicted"/>
<dbReference type="STRING" id="406100.SAMN04488052_108132"/>